<dbReference type="SUPFAM" id="SSF161098">
    <property type="entry name" value="MetI-like"/>
    <property type="match status" value="1"/>
</dbReference>
<evidence type="ECO:0000256" key="7">
    <source>
        <dbReference type="ARBA" id="ARBA00022927"/>
    </source>
</evidence>
<feature type="transmembrane region" description="Helical" evidence="12">
    <location>
        <begin position="116"/>
        <end position="137"/>
    </location>
</feature>
<reference evidence="15 16" key="1">
    <citation type="submission" date="2019-06" db="EMBL/GenBank/DDBJ databases">
        <title>Sequencing the genomes of 1000 actinobacteria strains.</title>
        <authorList>
            <person name="Klenk H.-P."/>
        </authorList>
    </citation>
    <scope>NUCLEOTIDE SEQUENCE [LARGE SCALE GENOMIC DNA]</scope>
    <source>
        <strain evidence="15 16">DSM 44826</strain>
    </source>
</reference>
<keyword evidence="7" id="KW-0653">Protein transport</keyword>
<evidence type="ECO:0000256" key="13">
    <source>
        <dbReference type="SAM" id="MobiDB-lite"/>
    </source>
</evidence>
<keyword evidence="4" id="KW-0997">Cell inner membrane</keyword>
<feature type="transmembrane region" description="Helical" evidence="12">
    <location>
        <begin position="195"/>
        <end position="216"/>
    </location>
</feature>
<evidence type="ECO:0000256" key="5">
    <source>
        <dbReference type="ARBA" id="ARBA00022692"/>
    </source>
</evidence>
<feature type="compositionally biased region" description="Low complexity" evidence="13">
    <location>
        <begin position="297"/>
        <end position="306"/>
    </location>
</feature>
<evidence type="ECO:0000256" key="2">
    <source>
        <dbReference type="ARBA" id="ARBA00022448"/>
    </source>
</evidence>
<evidence type="ECO:0000256" key="6">
    <source>
        <dbReference type="ARBA" id="ARBA00022856"/>
    </source>
</evidence>
<feature type="domain" description="ABC transmembrane type-1" evidence="14">
    <location>
        <begin position="85"/>
        <end position="271"/>
    </location>
</feature>
<keyword evidence="3" id="KW-1003">Cell membrane</keyword>
<keyword evidence="16" id="KW-1185">Reference proteome</keyword>
<dbReference type="GO" id="GO:0005886">
    <property type="term" value="C:plasma membrane"/>
    <property type="evidence" value="ECO:0007669"/>
    <property type="project" value="UniProtKB-SubCell"/>
</dbReference>
<evidence type="ECO:0000256" key="9">
    <source>
        <dbReference type="ARBA" id="ARBA00023136"/>
    </source>
</evidence>
<dbReference type="InterPro" id="IPR050366">
    <property type="entry name" value="BP-dependent_transpt_permease"/>
</dbReference>
<dbReference type="PANTHER" id="PTHR43386">
    <property type="entry name" value="OLIGOPEPTIDE TRANSPORT SYSTEM PERMEASE PROTEIN APPC"/>
    <property type="match status" value="1"/>
</dbReference>
<dbReference type="Gene3D" id="1.10.3720.10">
    <property type="entry name" value="MetI-like"/>
    <property type="match status" value="1"/>
</dbReference>
<feature type="region of interest" description="Disordered" evidence="13">
    <location>
        <begin position="280"/>
        <end position="322"/>
    </location>
</feature>
<evidence type="ECO:0000259" key="14">
    <source>
        <dbReference type="PROSITE" id="PS50928"/>
    </source>
</evidence>
<dbReference type="PANTHER" id="PTHR43386:SF2">
    <property type="entry name" value="OLIGOPEPTIDE TRANSPORT SYSTEM PERMEASE PROTEIN OPPC"/>
    <property type="match status" value="1"/>
</dbReference>
<dbReference type="InterPro" id="IPR000515">
    <property type="entry name" value="MetI-like"/>
</dbReference>
<name>A0A561UKK2_9ACTN</name>
<dbReference type="GO" id="GO:0015833">
    <property type="term" value="P:peptide transport"/>
    <property type="evidence" value="ECO:0007669"/>
    <property type="project" value="UniProtKB-KW"/>
</dbReference>
<evidence type="ECO:0000256" key="3">
    <source>
        <dbReference type="ARBA" id="ARBA00022475"/>
    </source>
</evidence>
<dbReference type="EMBL" id="VIWT01000001">
    <property type="protein sequence ID" value="TWF99865.1"/>
    <property type="molecule type" value="Genomic_DNA"/>
</dbReference>
<evidence type="ECO:0000256" key="11">
    <source>
        <dbReference type="ARBA" id="ARBA00072251"/>
    </source>
</evidence>
<feature type="transmembrane region" description="Helical" evidence="12">
    <location>
        <begin position="143"/>
        <end position="164"/>
    </location>
</feature>
<feature type="transmembrane region" description="Helical" evidence="12">
    <location>
        <begin position="85"/>
        <end position="109"/>
    </location>
</feature>
<proteinExistence type="inferred from homology"/>
<dbReference type="GO" id="GO:0015031">
    <property type="term" value="P:protein transport"/>
    <property type="evidence" value="ECO:0007669"/>
    <property type="project" value="UniProtKB-KW"/>
</dbReference>
<dbReference type="OrthoDB" id="6637947at2"/>
<evidence type="ECO:0000313" key="16">
    <source>
        <dbReference type="Proteomes" id="UP000317940"/>
    </source>
</evidence>
<feature type="compositionally biased region" description="Basic and acidic residues" evidence="13">
    <location>
        <begin position="311"/>
        <end position="322"/>
    </location>
</feature>
<dbReference type="Pfam" id="PF12911">
    <property type="entry name" value="OppC_N"/>
    <property type="match status" value="1"/>
</dbReference>
<dbReference type="CDD" id="cd06261">
    <property type="entry name" value="TM_PBP2"/>
    <property type="match status" value="1"/>
</dbReference>
<keyword evidence="5 12" id="KW-0812">Transmembrane</keyword>
<protein>
    <recommendedName>
        <fullName evidence="11">Oligopeptide transport system permease protein OppC</fullName>
    </recommendedName>
</protein>
<keyword evidence="2 12" id="KW-0813">Transport</keyword>
<gene>
    <name evidence="15" type="ORF">FHX73_113723</name>
</gene>
<evidence type="ECO:0000256" key="1">
    <source>
        <dbReference type="ARBA" id="ARBA00004429"/>
    </source>
</evidence>
<comment type="subcellular location">
    <subcellularLocation>
        <location evidence="1">Cell inner membrane</location>
        <topology evidence="1">Multi-pass membrane protein</topology>
    </subcellularLocation>
    <subcellularLocation>
        <location evidence="12">Cell membrane</location>
        <topology evidence="12">Multi-pass membrane protein</topology>
    </subcellularLocation>
</comment>
<feature type="transmembrane region" description="Helical" evidence="12">
    <location>
        <begin position="251"/>
        <end position="270"/>
    </location>
</feature>
<comment type="caution">
    <text evidence="15">The sequence shown here is derived from an EMBL/GenBank/DDBJ whole genome shotgun (WGS) entry which is preliminary data.</text>
</comment>
<dbReference type="Proteomes" id="UP000317940">
    <property type="component" value="Unassembled WGS sequence"/>
</dbReference>
<accession>A0A561UKK2</accession>
<keyword evidence="6" id="KW-0571">Peptide transport</keyword>
<evidence type="ECO:0000256" key="12">
    <source>
        <dbReference type="RuleBase" id="RU363032"/>
    </source>
</evidence>
<dbReference type="RefSeq" id="WP_145906052.1">
    <property type="nucleotide sequence ID" value="NZ_BAAAMZ010000021.1"/>
</dbReference>
<evidence type="ECO:0000256" key="10">
    <source>
        <dbReference type="ARBA" id="ARBA00024202"/>
    </source>
</evidence>
<dbReference type="AlphaFoldDB" id="A0A561UKK2"/>
<keyword evidence="8 12" id="KW-1133">Transmembrane helix</keyword>
<dbReference type="PROSITE" id="PS50928">
    <property type="entry name" value="ABC_TM1"/>
    <property type="match status" value="1"/>
</dbReference>
<comment type="similarity">
    <text evidence="10">Belongs to the binding-protein-dependent transport system permease family. OppBC subfamily.</text>
</comment>
<feature type="transmembrane region" description="Helical" evidence="12">
    <location>
        <begin position="21"/>
        <end position="41"/>
    </location>
</feature>
<evidence type="ECO:0000313" key="15">
    <source>
        <dbReference type="EMBL" id="TWF99865.1"/>
    </source>
</evidence>
<evidence type="ECO:0000256" key="4">
    <source>
        <dbReference type="ARBA" id="ARBA00022519"/>
    </source>
</evidence>
<organism evidence="15 16">
    <name type="scientific">Kitasatospora viridis</name>
    <dbReference type="NCBI Taxonomy" id="281105"/>
    <lineage>
        <taxon>Bacteria</taxon>
        <taxon>Bacillati</taxon>
        <taxon>Actinomycetota</taxon>
        <taxon>Actinomycetes</taxon>
        <taxon>Kitasatosporales</taxon>
        <taxon>Streptomycetaceae</taxon>
        <taxon>Kitasatospora</taxon>
    </lineage>
</organism>
<evidence type="ECO:0000256" key="8">
    <source>
        <dbReference type="ARBA" id="ARBA00022989"/>
    </source>
</evidence>
<dbReference type="InterPro" id="IPR035906">
    <property type="entry name" value="MetI-like_sf"/>
</dbReference>
<dbReference type="Pfam" id="PF00528">
    <property type="entry name" value="BPD_transp_1"/>
    <property type="match status" value="1"/>
</dbReference>
<dbReference type="GO" id="GO:0055085">
    <property type="term" value="P:transmembrane transport"/>
    <property type="evidence" value="ECO:0007669"/>
    <property type="project" value="InterPro"/>
</dbReference>
<dbReference type="InterPro" id="IPR025966">
    <property type="entry name" value="OppC_N"/>
</dbReference>
<keyword evidence="9 12" id="KW-0472">Membrane</keyword>
<sequence length="322" mass="34897">MSAPRSRGRLVLARLLASKGVVVGGSIVLLLFLLAFVGPYLTHWRYTDIDYAAMRQPPSAQHWFGTAGLGQDVYAQTLRGLQKSLIIGLLVALLSTGLAGLVGACAGYFGGWTDRLLIFFVDLMLVFPSFLIITIISPRLKSSGWIAFVVLLAAFNWMITARVVRSMTISLKEREFVRAARFMGVRPMRVIWRHILPNCASYLIVDATIAVGAAVMNETALSYFGFGVQPPDVSLGTLIADGTDSASTYPWLFYFAAGLLVLFVLAVNLVGDGLRDALDPTADAGRRPSPRARRRAAAVPAQATAAVDPVNDAKDHDLKERA</sequence>